<accession>A0A0K2SV61</accession>
<name>A0A0K2SV61_LEPSM</name>
<protein>
    <submittedName>
        <fullName evidence="1">Uncharacterized protein</fullName>
    </submittedName>
</protein>
<sequence length="26" mass="2898">MHPKGVVQGVRMGFFHSCCTDLDHPV</sequence>
<dbReference type="EMBL" id="HACA01000202">
    <property type="protein sequence ID" value="CDW17563.1"/>
    <property type="molecule type" value="Transcribed_RNA"/>
</dbReference>
<reference evidence="1" key="1">
    <citation type="submission" date="2014-05" db="EMBL/GenBank/DDBJ databases">
        <authorList>
            <person name="Chronopoulou M."/>
        </authorList>
    </citation>
    <scope>NUCLEOTIDE SEQUENCE</scope>
    <source>
        <tissue evidence="1">Whole organism</tissue>
    </source>
</reference>
<dbReference type="AlphaFoldDB" id="A0A0K2SV61"/>
<evidence type="ECO:0000313" key="1">
    <source>
        <dbReference type="EMBL" id="CDW17563.1"/>
    </source>
</evidence>
<organism evidence="1">
    <name type="scientific">Lepeophtheirus salmonis</name>
    <name type="common">Salmon louse</name>
    <name type="synonym">Caligus salmonis</name>
    <dbReference type="NCBI Taxonomy" id="72036"/>
    <lineage>
        <taxon>Eukaryota</taxon>
        <taxon>Metazoa</taxon>
        <taxon>Ecdysozoa</taxon>
        <taxon>Arthropoda</taxon>
        <taxon>Crustacea</taxon>
        <taxon>Multicrustacea</taxon>
        <taxon>Hexanauplia</taxon>
        <taxon>Copepoda</taxon>
        <taxon>Siphonostomatoida</taxon>
        <taxon>Caligidae</taxon>
        <taxon>Lepeophtheirus</taxon>
    </lineage>
</organism>
<proteinExistence type="predicted"/>